<dbReference type="Proteomes" id="UP000664534">
    <property type="component" value="Unassembled WGS sequence"/>
</dbReference>
<protein>
    <submittedName>
        <fullName evidence="1">Uncharacterized protein</fullName>
    </submittedName>
</protein>
<keyword evidence="2" id="KW-1185">Reference proteome</keyword>
<reference evidence="1" key="1">
    <citation type="submission" date="2021-03" db="EMBL/GenBank/DDBJ databases">
        <authorList>
            <person name="Tagirdzhanova G."/>
        </authorList>
    </citation>
    <scope>NUCLEOTIDE SEQUENCE</scope>
</reference>
<gene>
    <name evidence="1" type="ORF">IMSHALPRED_005991</name>
</gene>
<accession>A0A8H3FHB6</accession>
<evidence type="ECO:0000313" key="1">
    <source>
        <dbReference type="EMBL" id="CAF9923685.1"/>
    </source>
</evidence>
<sequence length="238" mass="26607">MSFSIKQAIETFLRAIIRKLLPKGGRACGTARLFNGRVLAAEAFKWDRKEMLHFLHEAAKNPDYYGVHGDHHHMLATAVEKLGDLSDRQTSKAFLSPEGTELDPFDIEWEGVLLKCHSQYEVLGLVFSVLGRAPPRATRRNHHLPLLILCVKFMILAAGEKPKMSAPNVVSIMFTDDDGESKIQVACNLAECPGLENPVDGPDLNVVMGSTILQGKTDIRKEHLTEIRSSIRDVRYDF</sequence>
<organism evidence="1 2">
    <name type="scientific">Imshaugia aleurites</name>
    <dbReference type="NCBI Taxonomy" id="172621"/>
    <lineage>
        <taxon>Eukaryota</taxon>
        <taxon>Fungi</taxon>
        <taxon>Dikarya</taxon>
        <taxon>Ascomycota</taxon>
        <taxon>Pezizomycotina</taxon>
        <taxon>Lecanoromycetes</taxon>
        <taxon>OSLEUM clade</taxon>
        <taxon>Lecanoromycetidae</taxon>
        <taxon>Lecanorales</taxon>
        <taxon>Lecanorineae</taxon>
        <taxon>Parmeliaceae</taxon>
        <taxon>Imshaugia</taxon>
    </lineage>
</organism>
<dbReference type="OrthoDB" id="3046758at2759"/>
<evidence type="ECO:0000313" key="2">
    <source>
        <dbReference type="Proteomes" id="UP000664534"/>
    </source>
</evidence>
<dbReference type="AlphaFoldDB" id="A0A8H3FHB6"/>
<comment type="caution">
    <text evidence="1">The sequence shown here is derived from an EMBL/GenBank/DDBJ whole genome shotgun (WGS) entry which is preliminary data.</text>
</comment>
<dbReference type="EMBL" id="CAJPDT010000034">
    <property type="protein sequence ID" value="CAF9923685.1"/>
    <property type="molecule type" value="Genomic_DNA"/>
</dbReference>
<name>A0A8H3FHB6_9LECA</name>
<proteinExistence type="predicted"/>